<dbReference type="Gene3D" id="3.40.50.150">
    <property type="entry name" value="Vaccinia Virus protein VP39"/>
    <property type="match status" value="1"/>
</dbReference>
<dbReference type="InterPro" id="IPR016461">
    <property type="entry name" value="COMT-like"/>
</dbReference>
<evidence type="ECO:0000256" key="2">
    <source>
        <dbReference type="ARBA" id="ARBA00022679"/>
    </source>
</evidence>
<dbReference type="GO" id="GO:0008171">
    <property type="term" value="F:O-methyltransferase activity"/>
    <property type="evidence" value="ECO:0007669"/>
    <property type="project" value="InterPro"/>
</dbReference>
<name>A0A8G1RX69_9EURO</name>
<gene>
    <name evidence="6" type="ORF">BO72DRAFT_505711</name>
</gene>
<evidence type="ECO:0000256" key="1">
    <source>
        <dbReference type="ARBA" id="ARBA00022603"/>
    </source>
</evidence>
<keyword evidence="2 6" id="KW-0808">Transferase</keyword>
<proteinExistence type="inferred from homology"/>
<dbReference type="InterPro" id="IPR029063">
    <property type="entry name" value="SAM-dependent_MTases_sf"/>
</dbReference>
<keyword evidence="1 6" id="KW-0489">Methyltransferase</keyword>
<dbReference type="OrthoDB" id="1535081at2759"/>
<dbReference type="VEuPathDB" id="FungiDB:BO72DRAFT_505711"/>
<sequence>MASQAQQHQADNIVSIANRIMALAQRHAVTAKEGGDTITARAALSAVCEELAVSTTAPEVWLSQTAASSHTAAALAILLETDIITRLCETAEPVPASTLLKGVGDDATPALFRCALRQCAASRLLNEPVPGHFKRNPRTELLHDPYIRDWVHYLVDDGLRCASWLSRYAAQNNYYIPDERHRSAFELAFDTNTPCYDYYHQIDPRRGQRFDTAMEGYFRLNAPMPLEEIIDLRALCPEDALVVDVGGGRGHHSLRLAQRYPRMRFIVQDYADEAPSSASSIAPDPRLRERVSWTKHDFFGEQPVRGAAVYLLSHILMDHPDRESQKILAHLAEAMDARSTLLVDDFFDPGDGRFGSPQGSCLALHLIACRGTAFRTVEQWMALFARVPVLSVGECRVLEHGRVVMSVSRVEEV</sequence>
<dbReference type="GO" id="GO:0032259">
    <property type="term" value="P:methylation"/>
    <property type="evidence" value="ECO:0007669"/>
    <property type="project" value="UniProtKB-KW"/>
</dbReference>
<dbReference type="GO" id="GO:0044550">
    <property type="term" value="P:secondary metabolite biosynthetic process"/>
    <property type="evidence" value="ECO:0007669"/>
    <property type="project" value="UniProtKB-ARBA"/>
</dbReference>
<dbReference type="InterPro" id="IPR001077">
    <property type="entry name" value="COMT_C"/>
</dbReference>
<dbReference type="PANTHER" id="PTHR43712">
    <property type="entry name" value="PUTATIVE (AFU_ORTHOLOGUE AFUA_4G14580)-RELATED"/>
    <property type="match status" value="1"/>
</dbReference>
<comment type="similarity">
    <text evidence="4">Belongs to the class I-like SAM-binding methyltransferase superfamily. Cation-independent O-methyltransferase family.</text>
</comment>
<accession>A0A8G1RX69</accession>
<dbReference type="EMBL" id="KZ824633">
    <property type="protein sequence ID" value="RAK79435.1"/>
    <property type="molecule type" value="Genomic_DNA"/>
</dbReference>
<dbReference type="Proteomes" id="UP000249789">
    <property type="component" value="Unassembled WGS sequence"/>
</dbReference>
<organism evidence="6 7">
    <name type="scientific">Aspergillus fijiensis CBS 313.89</name>
    <dbReference type="NCBI Taxonomy" id="1448319"/>
    <lineage>
        <taxon>Eukaryota</taxon>
        <taxon>Fungi</taxon>
        <taxon>Dikarya</taxon>
        <taxon>Ascomycota</taxon>
        <taxon>Pezizomycotina</taxon>
        <taxon>Eurotiomycetes</taxon>
        <taxon>Eurotiomycetidae</taxon>
        <taxon>Eurotiales</taxon>
        <taxon>Aspergillaceae</taxon>
        <taxon>Aspergillus</taxon>
    </lineage>
</organism>
<evidence type="ECO:0000313" key="7">
    <source>
        <dbReference type="Proteomes" id="UP000249789"/>
    </source>
</evidence>
<dbReference type="PROSITE" id="PS51683">
    <property type="entry name" value="SAM_OMT_II"/>
    <property type="match status" value="1"/>
</dbReference>
<dbReference type="GeneID" id="63866532"/>
<evidence type="ECO:0000259" key="5">
    <source>
        <dbReference type="Pfam" id="PF00891"/>
    </source>
</evidence>
<dbReference type="SUPFAM" id="SSF53335">
    <property type="entry name" value="S-adenosyl-L-methionine-dependent methyltransferases"/>
    <property type="match status" value="1"/>
</dbReference>
<reference evidence="6 7" key="1">
    <citation type="submission" date="2018-02" db="EMBL/GenBank/DDBJ databases">
        <title>The genomes of Aspergillus section Nigri reveals drivers in fungal speciation.</title>
        <authorList>
            <consortium name="DOE Joint Genome Institute"/>
            <person name="Vesth T.C."/>
            <person name="Nybo J."/>
            <person name="Theobald S."/>
            <person name="Brandl J."/>
            <person name="Frisvad J.C."/>
            <person name="Nielsen K.F."/>
            <person name="Lyhne E.K."/>
            <person name="Kogle M.E."/>
            <person name="Kuo A."/>
            <person name="Riley R."/>
            <person name="Clum A."/>
            <person name="Nolan M."/>
            <person name="Lipzen A."/>
            <person name="Salamov A."/>
            <person name="Henrissat B."/>
            <person name="Wiebenga A."/>
            <person name="De vries R.P."/>
            <person name="Grigoriev I.V."/>
            <person name="Mortensen U.H."/>
            <person name="Andersen M.R."/>
            <person name="Baker S.E."/>
        </authorList>
    </citation>
    <scope>NUCLEOTIDE SEQUENCE [LARGE SCALE GENOMIC DNA]</scope>
    <source>
        <strain evidence="6 7">CBS 313.89</strain>
    </source>
</reference>
<keyword evidence="7" id="KW-1185">Reference proteome</keyword>
<protein>
    <submittedName>
        <fullName evidence="6">S-adenosyl-L-methionine-dependent methyltransferase</fullName>
    </submittedName>
</protein>
<keyword evidence="3" id="KW-0949">S-adenosyl-L-methionine</keyword>
<dbReference type="PANTHER" id="PTHR43712:SF5">
    <property type="entry name" value="O-METHYLTRANSFERASE ASQN-RELATED"/>
    <property type="match status" value="1"/>
</dbReference>
<evidence type="ECO:0000256" key="4">
    <source>
        <dbReference type="ARBA" id="ARBA00038277"/>
    </source>
</evidence>
<feature type="domain" description="O-methyltransferase C-terminal" evidence="5">
    <location>
        <begin position="184"/>
        <end position="385"/>
    </location>
</feature>
<dbReference type="Pfam" id="PF00891">
    <property type="entry name" value="Methyltransf_2"/>
    <property type="match status" value="1"/>
</dbReference>
<dbReference type="RefSeq" id="XP_040803445.1">
    <property type="nucleotide sequence ID" value="XM_040949199.1"/>
</dbReference>
<evidence type="ECO:0000313" key="6">
    <source>
        <dbReference type="EMBL" id="RAK79435.1"/>
    </source>
</evidence>
<dbReference type="AlphaFoldDB" id="A0A8G1RX69"/>
<evidence type="ECO:0000256" key="3">
    <source>
        <dbReference type="ARBA" id="ARBA00022691"/>
    </source>
</evidence>